<dbReference type="EMBL" id="CM039172">
    <property type="protein sequence ID" value="KAH9780977.1"/>
    <property type="molecule type" value="Genomic_DNA"/>
</dbReference>
<gene>
    <name evidence="1" type="ORF">KPL71_008286</name>
</gene>
<proteinExistence type="predicted"/>
<sequence>MAAKKVDALQEKLEAEIGLLKATIDERFNNVQQKFSSLEVMLLKLTELHLNPPPATSMGHGGVAGEGSIGTVHVVGNDEGIGVIGLGDSGAFWGEARLGQAGFGLEQGGFGSRQAGFGGDRPRGGISGERGSGYDRNAARQGEFWARSLGLAETGVDSGGWRPPTAHNWAGLTQFGADSRVRKLKMPIFEGEDAYGWVYRERTVMEYREKFELLSERLGGLPEVVLEGNFMKGLKPEIRASLRLLRPRGLGESMELSQTIEDKNTVERVNKSSSVGFSYRNSTPLVGQKTQTLGFQREMQSTPPGGRKMQMMGLQRDSQRDRVSVAQPGVTFKRLTGTEIQDKRAKGLCFRCDEKFSPGHRCKDKSLQVLTLCDEEDGEEEAGEEEAAGWRSYVLNGGYLWGVLSTLWENLFLLEVEMIIGVPNQAEKDEIVKSVMDLKRAEIEEGYTMDAFMSRQDLLMDVRDKLLFEPEYAGNIREKIPPKPSLKIQWAWLPAALCLLQEVGEEKLVLDIGRAALQHPNAKPYAHDFLLSMALAECAIAKVAFEKNNVSQGFEALARAQCLLRSKVSLGNMPLLSQIEESLEELASACTLELLGMPHSPENAERRRGAIAALRELLRQGLDVETSCQVQDWPCFLSRALNRLMAAEIVDLLPWDDLSITRKNKKSLESQNQRVVIDFNCFYIALIAHVALGFSSRQIELISKAKTICDCLIASESIDLKFEEAFCLFLLGQGTEAEAVEKLQQLELNSNPAMRSSFSGKEKKEISGAKPSVETWLKDAVLSVFPDTRNCSPSLVNFFKCEKKTPAIKKCKGPPQTTLTMSQRPLSSALASDGRDFEDSHTSIKSSRHLGSAVKQLTPTDLQSPLIASKNSNGNNVSPSSAQLERRLGLQRSKVWESWLAGRNGIERIAFAAVLGCIMFFAVKLSGIRSNSVRNLSSSRQNMQMSSFVRTTDSSLGDSLGRTCIKRHGIASRLTELIKMVKLLFRNTSDTLYSQSSCLPASLSTSNIAVTQRPMPLEEAEALVKQWQAIKAEALGPNHEVHSLSEALDESMLVQWEALADAAKARSCYWRFVLLQLTIVQADIISDGGVGEIAEIEAVLEEAAELVDESQPKNPNYYSSYKIRYVLRKKDDGTWRFCKGDIQTPS</sequence>
<accession>A0ACB8M521</accession>
<keyword evidence="2" id="KW-1185">Reference proteome</keyword>
<protein>
    <submittedName>
        <fullName evidence="1">Plastid division protein CDP1</fullName>
    </submittedName>
</protein>
<reference evidence="2" key="1">
    <citation type="journal article" date="2023" name="Hortic. Res.">
        <title>A chromosome-level phased genome enabling allele-level studies in sweet orange: a case study on citrus Huanglongbing tolerance.</title>
        <authorList>
            <person name="Wu B."/>
            <person name="Yu Q."/>
            <person name="Deng Z."/>
            <person name="Duan Y."/>
            <person name="Luo F."/>
            <person name="Gmitter F. Jr."/>
        </authorList>
    </citation>
    <scope>NUCLEOTIDE SEQUENCE [LARGE SCALE GENOMIC DNA]</scope>
    <source>
        <strain evidence="2">cv. Valencia</strain>
    </source>
</reference>
<dbReference type="Proteomes" id="UP000829398">
    <property type="component" value="Chromosome 3"/>
</dbReference>
<organism evidence="1 2">
    <name type="scientific">Citrus sinensis</name>
    <name type="common">Sweet orange</name>
    <name type="synonym">Citrus aurantium var. sinensis</name>
    <dbReference type="NCBI Taxonomy" id="2711"/>
    <lineage>
        <taxon>Eukaryota</taxon>
        <taxon>Viridiplantae</taxon>
        <taxon>Streptophyta</taxon>
        <taxon>Embryophyta</taxon>
        <taxon>Tracheophyta</taxon>
        <taxon>Spermatophyta</taxon>
        <taxon>Magnoliopsida</taxon>
        <taxon>eudicotyledons</taxon>
        <taxon>Gunneridae</taxon>
        <taxon>Pentapetalae</taxon>
        <taxon>rosids</taxon>
        <taxon>malvids</taxon>
        <taxon>Sapindales</taxon>
        <taxon>Rutaceae</taxon>
        <taxon>Aurantioideae</taxon>
        <taxon>Citrus</taxon>
    </lineage>
</organism>
<name>A0ACB8M521_CITSI</name>
<evidence type="ECO:0000313" key="2">
    <source>
        <dbReference type="Proteomes" id="UP000829398"/>
    </source>
</evidence>
<comment type="caution">
    <text evidence="1">The sequence shown here is derived from an EMBL/GenBank/DDBJ whole genome shotgun (WGS) entry which is preliminary data.</text>
</comment>
<evidence type="ECO:0000313" key="1">
    <source>
        <dbReference type="EMBL" id="KAH9780977.1"/>
    </source>
</evidence>